<proteinExistence type="predicted"/>
<dbReference type="OrthoDB" id="10460999at2759"/>
<evidence type="ECO:0000313" key="3">
    <source>
        <dbReference type="Proteomes" id="UP000800096"/>
    </source>
</evidence>
<keyword evidence="1" id="KW-1133">Transmembrane helix</keyword>
<accession>A0A6A5QYX5</accession>
<dbReference type="Proteomes" id="UP000800096">
    <property type="component" value="Unassembled WGS sequence"/>
</dbReference>
<keyword evidence="1" id="KW-0812">Transmembrane</keyword>
<keyword evidence="1" id="KW-0472">Membrane</keyword>
<feature type="transmembrane region" description="Helical" evidence="1">
    <location>
        <begin position="83"/>
        <end position="103"/>
    </location>
</feature>
<gene>
    <name evidence="2" type="ORF">BDU57DRAFT_1476</name>
</gene>
<evidence type="ECO:0000256" key="1">
    <source>
        <dbReference type="SAM" id="Phobius"/>
    </source>
</evidence>
<organism evidence="2 3">
    <name type="scientific">Ampelomyces quisqualis</name>
    <name type="common">Powdery mildew agent</name>
    <dbReference type="NCBI Taxonomy" id="50730"/>
    <lineage>
        <taxon>Eukaryota</taxon>
        <taxon>Fungi</taxon>
        <taxon>Dikarya</taxon>
        <taxon>Ascomycota</taxon>
        <taxon>Pezizomycotina</taxon>
        <taxon>Dothideomycetes</taxon>
        <taxon>Pleosporomycetidae</taxon>
        <taxon>Pleosporales</taxon>
        <taxon>Pleosporineae</taxon>
        <taxon>Phaeosphaeriaceae</taxon>
        <taxon>Ampelomyces</taxon>
    </lineage>
</organism>
<reference evidence="2" key="1">
    <citation type="journal article" date="2020" name="Stud. Mycol.">
        <title>101 Dothideomycetes genomes: a test case for predicting lifestyles and emergence of pathogens.</title>
        <authorList>
            <person name="Haridas S."/>
            <person name="Albert R."/>
            <person name="Binder M."/>
            <person name="Bloem J."/>
            <person name="Labutti K."/>
            <person name="Salamov A."/>
            <person name="Andreopoulos B."/>
            <person name="Baker S."/>
            <person name="Barry K."/>
            <person name="Bills G."/>
            <person name="Bluhm B."/>
            <person name="Cannon C."/>
            <person name="Castanera R."/>
            <person name="Culley D."/>
            <person name="Daum C."/>
            <person name="Ezra D."/>
            <person name="Gonzalez J."/>
            <person name="Henrissat B."/>
            <person name="Kuo A."/>
            <person name="Liang C."/>
            <person name="Lipzen A."/>
            <person name="Lutzoni F."/>
            <person name="Magnuson J."/>
            <person name="Mondo S."/>
            <person name="Nolan M."/>
            <person name="Ohm R."/>
            <person name="Pangilinan J."/>
            <person name="Park H.-J."/>
            <person name="Ramirez L."/>
            <person name="Alfaro M."/>
            <person name="Sun H."/>
            <person name="Tritt A."/>
            <person name="Yoshinaga Y."/>
            <person name="Zwiers L.-H."/>
            <person name="Turgeon B."/>
            <person name="Goodwin S."/>
            <person name="Spatafora J."/>
            <person name="Crous P."/>
            <person name="Grigoriev I."/>
        </authorList>
    </citation>
    <scope>NUCLEOTIDE SEQUENCE</scope>
    <source>
        <strain evidence="2">HMLAC05119</strain>
    </source>
</reference>
<protein>
    <submittedName>
        <fullName evidence="2">Uncharacterized protein</fullName>
    </submittedName>
</protein>
<dbReference type="AlphaFoldDB" id="A0A6A5QYX5"/>
<keyword evidence="3" id="KW-1185">Reference proteome</keyword>
<dbReference type="EMBL" id="ML979132">
    <property type="protein sequence ID" value="KAF1920038.1"/>
    <property type="molecule type" value="Genomic_DNA"/>
</dbReference>
<evidence type="ECO:0000313" key="2">
    <source>
        <dbReference type="EMBL" id="KAF1920038.1"/>
    </source>
</evidence>
<name>A0A6A5QYX5_AMPQU</name>
<sequence length="105" mass="11887">MTWPCHTKASNVTFGSRQWCLRLPCACDVVILAWMSNSNSALYHGSSWAEKCLYQTAPCLVTRLLLSHSTFHVVKTWSGGADIITWATTALLPYIYIYVLIIVRY</sequence>